<feature type="active site" evidence="7">
    <location>
        <position position="176"/>
    </location>
</feature>
<dbReference type="InterPro" id="IPR011050">
    <property type="entry name" value="Pectin_lyase_fold/virulence"/>
</dbReference>
<dbReference type="GO" id="GO:0042545">
    <property type="term" value="P:cell wall modification"/>
    <property type="evidence" value="ECO:0007669"/>
    <property type="project" value="UniProtKB-UniRule"/>
</dbReference>
<evidence type="ECO:0000256" key="2">
    <source>
        <dbReference type="ARBA" id="ARBA00008891"/>
    </source>
</evidence>
<dbReference type="InterPro" id="IPR012334">
    <property type="entry name" value="Pectin_lyas_fold"/>
</dbReference>
<feature type="domain" description="Pectinesterase catalytic" evidence="9">
    <location>
        <begin position="20"/>
        <end position="225"/>
    </location>
</feature>
<name>A0A7I8IHF0_SPIIN</name>
<dbReference type="EMBL" id="CACRZD030000003">
    <property type="protein sequence ID" value="CAA6657305.1"/>
    <property type="molecule type" value="Genomic_DNA"/>
</dbReference>
<keyword evidence="11" id="KW-1185">Reference proteome</keyword>
<evidence type="ECO:0000256" key="8">
    <source>
        <dbReference type="RuleBase" id="RU000589"/>
    </source>
</evidence>
<evidence type="ECO:0000256" key="5">
    <source>
        <dbReference type="ARBA" id="ARBA00023085"/>
    </source>
</evidence>
<dbReference type="AlphaFoldDB" id="A0A7I8IHF0"/>
<dbReference type="Proteomes" id="UP001189122">
    <property type="component" value="Unassembled WGS sequence"/>
</dbReference>
<dbReference type="EMBL" id="LR743590">
    <property type="protein sequence ID" value="CAA2617609.1"/>
    <property type="molecule type" value="Genomic_DNA"/>
</dbReference>
<dbReference type="PROSITE" id="PS00503">
    <property type="entry name" value="PECTINESTERASE_2"/>
    <property type="match status" value="1"/>
</dbReference>
<evidence type="ECO:0000313" key="11">
    <source>
        <dbReference type="Proteomes" id="UP001189122"/>
    </source>
</evidence>
<keyword evidence="4 8" id="KW-0378">Hydrolase</keyword>
<dbReference type="UniPathway" id="UPA00545">
    <property type="reaction ID" value="UER00823"/>
</dbReference>
<sequence length="294" mass="32110">MRPPWAFSGSSEGDKGLRVIVVSGEGGGDSRTVQGAVDLVSPGNQERVKIVILPAEKVVVPITKPYISFIGNESSETVISWHTRASDRDTGGQVIGTLGSATVAVESDYFCARGITFENTAPGAYPGAEGMQAVALRVSGDKAMFFRCRVLGSQDTLFDQWGRHYFFDTYIQGSIDFIFGSAKSLYQACTLHGVATSYGAIAASQRSSLEEDSGFSFLDCRLTGSGFSTWVGHGECWNDWGDPSRRRTAWFGEYKCRGEGADKRGRVPWARSLTYDEARPFLDGFIDGNQWLRL</sequence>
<dbReference type="PANTHER" id="PTHR31321">
    <property type="entry name" value="ACYL-COA THIOESTER HYDROLASE YBHC-RELATED"/>
    <property type="match status" value="1"/>
</dbReference>
<comment type="catalytic activity">
    <reaction evidence="6 8">
        <text>[(1-&gt;4)-alpha-D-galacturonosyl methyl ester](n) + n H2O = [(1-&gt;4)-alpha-D-galacturonosyl](n) + n methanol + n H(+)</text>
        <dbReference type="Rhea" id="RHEA:22380"/>
        <dbReference type="Rhea" id="RHEA-COMP:14570"/>
        <dbReference type="Rhea" id="RHEA-COMP:14573"/>
        <dbReference type="ChEBI" id="CHEBI:15377"/>
        <dbReference type="ChEBI" id="CHEBI:15378"/>
        <dbReference type="ChEBI" id="CHEBI:17790"/>
        <dbReference type="ChEBI" id="CHEBI:140522"/>
        <dbReference type="ChEBI" id="CHEBI:140523"/>
        <dbReference type="EC" id="3.1.1.11"/>
    </reaction>
</comment>
<dbReference type="SUPFAM" id="SSF51126">
    <property type="entry name" value="Pectin lyase-like"/>
    <property type="match status" value="1"/>
</dbReference>
<keyword evidence="5 8" id="KW-0063">Aspartyl esterase</keyword>
<proteinExistence type="inferred from homology"/>
<dbReference type="Pfam" id="PF01095">
    <property type="entry name" value="Pectinesterase"/>
    <property type="match status" value="1"/>
</dbReference>
<accession>A0A7I8IHF0</accession>
<dbReference type="InterPro" id="IPR000070">
    <property type="entry name" value="Pectinesterase_cat"/>
</dbReference>
<dbReference type="GO" id="GO:0045490">
    <property type="term" value="P:pectin catabolic process"/>
    <property type="evidence" value="ECO:0007669"/>
    <property type="project" value="UniProtKB-UniRule"/>
</dbReference>
<evidence type="ECO:0000259" key="9">
    <source>
        <dbReference type="Pfam" id="PF01095"/>
    </source>
</evidence>
<comment type="pathway">
    <text evidence="1 8">Glycan metabolism; pectin degradation; 2-dehydro-3-deoxy-D-gluconate from pectin: step 1/5.</text>
</comment>
<evidence type="ECO:0000256" key="7">
    <source>
        <dbReference type="PROSITE-ProRule" id="PRU10040"/>
    </source>
</evidence>
<dbReference type="GO" id="GO:0030599">
    <property type="term" value="F:pectinesterase activity"/>
    <property type="evidence" value="ECO:0007669"/>
    <property type="project" value="UniProtKB-UniRule"/>
</dbReference>
<gene>
    <name evidence="10" type="ORF">SI7747_03003773</name>
</gene>
<dbReference type="PANTHER" id="PTHR31321:SF31">
    <property type="entry name" value="PECTINESTERASE QRT1"/>
    <property type="match status" value="1"/>
</dbReference>
<reference evidence="10 11" key="1">
    <citation type="submission" date="2019-12" db="EMBL/GenBank/DDBJ databases">
        <authorList>
            <person name="Scholz U."/>
            <person name="Mascher M."/>
            <person name="Fiebig A."/>
        </authorList>
    </citation>
    <scope>NUCLEOTIDE SEQUENCE</scope>
</reference>
<organism evidence="10">
    <name type="scientific">Spirodela intermedia</name>
    <name type="common">Intermediate duckweed</name>
    <dbReference type="NCBI Taxonomy" id="51605"/>
    <lineage>
        <taxon>Eukaryota</taxon>
        <taxon>Viridiplantae</taxon>
        <taxon>Streptophyta</taxon>
        <taxon>Embryophyta</taxon>
        <taxon>Tracheophyta</taxon>
        <taxon>Spermatophyta</taxon>
        <taxon>Magnoliopsida</taxon>
        <taxon>Liliopsida</taxon>
        <taxon>Araceae</taxon>
        <taxon>Lemnoideae</taxon>
        <taxon>Spirodela</taxon>
    </lineage>
</organism>
<evidence type="ECO:0000313" key="10">
    <source>
        <dbReference type="EMBL" id="CAA2617609.1"/>
    </source>
</evidence>
<dbReference type="Gene3D" id="2.160.20.10">
    <property type="entry name" value="Single-stranded right-handed beta-helix, Pectin lyase-like"/>
    <property type="match status" value="1"/>
</dbReference>
<comment type="similarity">
    <text evidence="2">Belongs to the pectinesterase family.</text>
</comment>
<evidence type="ECO:0000256" key="1">
    <source>
        <dbReference type="ARBA" id="ARBA00005184"/>
    </source>
</evidence>
<evidence type="ECO:0000256" key="4">
    <source>
        <dbReference type="ARBA" id="ARBA00022801"/>
    </source>
</evidence>
<evidence type="ECO:0000256" key="3">
    <source>
        <dbReference type="ARBA" id="ARBA00013229"/>
    </source>
</evidence>
<dbReference type="InterPro" id="IPR033131">
    <property type="entry name" value="Pectinesterase_Asp_AS"/>
</dbReference>
<dbReference type="EC" id="3.1.1.11" evidence="3 8"/>
<evidence type="ECO:0000256" key="6">
    <source>
        <dbReference type="ARBA" id="ARBA00047928"/>
    </source>
</evidence>
<protein>
    <recommendedName>
        <fullName evidence="3 8">Pectinesterase</fullName>
        <ecNumber evidence="3 8">3.1.1.11</ecNumber>
    </recommendedName>
</protein>